<gene>
    <name evidence="1" type="ORF">HCU74_08345</name>
</gene>
<accession>A0ABX1GE12</accession>
<comment type="caution">
    <text evidence="1">The sequence shown here is derived from an EMBL/GenBank/DDBJ whole genome shotgun (WGS) entry which is preliminary data.</text>
</comment>
<protein>
    <submittedName>
        <fullName evidence="1">Uncharacterized protein</fullName>
    </submittedName>
</protein>
<reference evidence="1 2" key="1">
    <citation type="submission" date="2020-04" db="EMBL/GenBank/DDBJ databases">
        <authorList>
            <person name="Yoon J."/>
        </authorList>
    </citation>
    <scope>NUCLEOTIDE SEQUENCE [LARGE SCALE GENOMIC DNA]</scope>
    <source>
        <strain evidence="1 2">KMU-166</strain>
    </source>
</reference>
<dbReference type="Proteomes" id="UP000765845">
    <property type="component" value="Unassembled WGS sequence"/>
</dbReference>
<dbReference type="RefSeq" id="WP_168449921.1">
    <property type="nucleotide sequence ID" value="NZ_JAAWWK010000002.1"/>
</dbReference>
<name>A0ABX1GE12_9GAMM</name>
<evidence type="ECO:0000313" key="1">
    <source>
        <dbReference type="EMBL" id="NKI17425.1"/>
    </source>
</evidence>
<keyword evidence="2" id="KW-1185">Reference proteome</keyword>
<sequence length="85" mass="9027">MKSLLRQVLSPLIKYLPSLVEAGKILIDKDTRKDNSGKASTSMAKIGIGASAVLAIDPATSPDTALITLLASLALYLYRRNVGQV</sequence>
<proteinExistence type="predicted"/>
<dbReference type="EMBL" id="JAAWWK010000002">
    <property type="protein sequence ID" value="NKI17425.1"/>
    <property type="molecule type" value="Genomic_DNA"/>
</dbReference>
<organism evidence="1 2">
    <name type="scientific">Spongiibacter thalassae</name>
    <dbReference type="NCBI Taxonomy" id="2721624"/>
    <lineage>
        <taxon>Bacteria</taxon>
        <taxon>Pseudomonadati</taxon>
        <taxon>Pseudomonadota</taxon>
        <taxon>Gammaproteobacteria</taxon>
        <taxon>Cellvibrionales</taxon>
        <taxon>Spongiibacteraceae</taxon>
        <taxon>Spongiibacter</taxon>
    </lineage>
</organism>
<evidence type="ECO:0000313" key="2">
    <source>
        <dbReference type="Proteomes" id="UP000765845"/>
    </source>
</evidence>